<dbReference type="GO" id="GO:0032266">
    <property type="term" value="F:phosphatidylinositol-3-phosphate binding"/>
    <property type="evidence" value="ECO:0007669"/>
    <property type="project" value="TreeGrafter"/>
</dbReference>
<keyword evidence="6" id="KW-0445">Lipid transport</keyword>
<feature type="compositionally biased region" description="Low complexity" evidence="10">
    <location>
        <begin position="3463"/>
        <end position="3477"/>
    </location>
</feature>
<dbReference type="GO" id="GO:0034727">
    <property type="term" value="P:piecemeal microautophagy of the nucleus"/>
    <property type="evidence" value="ECO:0007669"/>
    <property type="project" value="TreeGrafter"/>
</dbReference>
<dbReference type="Proteomes" id="UP001148018">
    <property type="component" value="Unassembled WGS sequence"/>
</dbReference>
<evidence type="ECO:0000256" key="4">
    <source>
        <dbReference type="ARBA" id="ARBA00022448"/>
    </source>
</evidence>
<dbReference type="GO" id="GO:0006869">
    <property type="term" value="P:lipid transport"/>
    <property type="evidence" value="ECO:0007669"/>
    <property type="project" value="UniProtKB-KW"/>
</dbReference>
<keyword evidence="5" id="KW-0256">Endoplasmic reticulum</keyword>
<dbReference type="GO" id="GO:0005789">
    <property type="term" value="C:endoplasmic reticulum membrane"/>
    <property type="evidence" value="ECO:0007669"/>
    <property type="project" value="UniProtKB-SubCell"/>
</dbReference>
<feature type="region of interest" description="Disordered" evidence="10">
    <location>
        <begin position="379"/>
        <end position="407"/>
    </location>
</feature>
<keyword evidence="12" id="KW-1185">Reference proteome</keyword>
<evidence type="ECO:0000256" key="9">
    <source>
        <dbReference type="ARBA" id="ARBA00024615"/>
    </source>
</evidence>
<comment type="catalytic activity">
    <reaction evidence="9">
        <text>a 1,2-diacyl-sn-glycero-3-phosphoethanolamine(in) = a 1,2-diacyl-sn-glycero-3-phosphoethanolamine(out)</text>
        <dbReference type="Rhea" id="RHEA:38895"/>
        <dbReference type="ChEBI" id="CHEBI:64612"/>
    </reaction>
</comment>
<evidence type="ECO:0008006" key="13">
    <source>
        <dbReference type="Google" id="ProtNLM"/>
    </source>
</evidence>
<protein>
    <recommendedName>
        <fullName evidence="13">Autophagy-related protein 2</fullName>
    </recommendedName>
</protein>
<evidence type="ECO:0000313" key="11">
    <source>
        <dbReference type="EMBL" id="KAJ3587546.1"/>
    </source>
</evidence>
<gene>
    <name evidence="11" type="ORF">NHX12_011143</name>
</gene>
<comment type="subcellular location">
    <subcellularLocation>
        <location evidence="1">Endoplasmic reticulum membrane</location>
        <topology evidence="1">Peripheral membrane protein</topology>
    </subcellularLocation>
    <subcellularLocation>
        <location evidence="2">Preautophagosomal structure membrane</location>
        <topology evidence="2">Peripheral membrane protein</topology>
    </subcellularLocation>
</comment>
<evidence type="ECO:0000256" key="10">
    <source>
        <dbReference type="SAM" id="MobiDB-lite"/>
    </source>
</evidence>
<dbReference type="EMBL" id="JANIIK010000116">
    <property type="protein sequence ID" value="KAJ3587546.1"/>
    <property type="molecule type" value="Genomic_DNA"/>
</dbReference>
<evidence type="ECO:0000256" key="5">
    <source>
        <dbReference type="ARBA" id="ARBA00022824"/>
    </source>
</evidence>
<dbReference type="GO" id="GO:0000422">
    <property type="term" value="P:autophagy of mitochondrion"/>
    <property type="evidence" value="ECO:0007669"/>
    <property type="project" value="TreeGrafter"/>
</dbReference>
<evidence type="ECO:0000256" key="1">
    <source>
        <dbReference type="ARBA" id="ARBA00004406"/>
    </source>
</evidence>
<dbReference type="OrthoDB" id="18982at2759"/>
<feature type="region of interest" description="Disordered" evidence="10">
    <location>
        <begin position="3066"/>
        <end position="3092"/>
    </location>
</feature>
<proteinExistence type="inferred from homology"/>
<dbReference type="GO" id="GO:0000045">
    <property type="term" value="P:autophagosome assembly"/>
    <property type="evidence" value="ECO:0007669"/>
    <property type="project" value="TreeGrafter"/>
</dbReference>
<comment type="caution">
    <text evidence="11">The sequence shown here is derived from an EMBL/GenBank/DDBJ whole genome shotgun (WGS) entry which is preliminary data.</text>
</comment>
<dbReference type="InterPro" id="IPR026849">
    <property type="entry name" value="ATG2"/>
</dbReference>
<evidence type="ECO:0000313" key="12">
    <source>
        <dbReference type="Proteomes" id="UP001148018"/>
    </source>
</evidence>
<organism evidence="11 12">
    <name type="scientific">Muraenolepis orangiensis</name>
    <name type="common">Patagonian moray cod</name>
    <dbReference type="NCBI Taxonomy" id="630683"/>
    <lineage>
        <taxon>Eukaryota</taxon>
        <taxon>Metazoa</taxon>
        <taxon>Chordata</taxon>
        <taxon>Craniata</taxon>
        <taxon>Vertebrata</taxon>
        <taxon>Euteleostomi</taxon>
        <taxon>Actinopterygii</taxon>
        <taxon>Neopterygii</taxon>
        <taxon>Teleostei</taxon>
        <taxon>Neoteleostei</taxon>
        <taxon>Acanthomorphata</taxon>
        <taxon>Zeiogadaria</taxon>
        <taxon>Gadariae</taxon>
        <taxon>Gadiformes</taxon>
        <taxon>Muraenolepidoidei</taxon>
        <taxon>Muraenolepididae</taxon>
        <taxon>Muraenolepis</taxon>
    </lineage>
</organism>
<dbReference type="GO" id="GO:0061908">
    <property type="term" value="C:phagophore"/>
    <property type="evidence" value="ECO:0007669"/>
    <property type="project" value="TreeGrafter"/>
</dbReference>
<comment type="similarity">
    <text evidence="3">Belongs to the ATG2 family.</text>
</comment>
<dbReference type="Pfam" id="PF13329">
    <property type="entry name" value="ATG2_CAD"/>
    <property type="match status" value="2"/>
</dbReference>
<feature type="region of interest" description="Disordered" evidence="10">
    <location>
        <begin position="3457"/>
        <end position="3479"/>
    </location>
</feature>
<evidence type="ECO:0000256" key="7">
    <source>
        <dbReference type="ARBA" id="ARBA00023136"/>
    </source>
</evidence>
<keyword evidence="7" id="KW-0472">Membrane</keyword>
<dbReference type="GO" id="GO:0061723">
    <property type="term" value="P:glycophagy"/>
    <property type="evidence" value="ECO:0007669"/>
    <property type="project" value="TreeGrafter"/>
</dbReference>
<dbReference type="PANTHER" id="PTHR13190:SF21">
    <property type="entry name" value="AUTOPHAGY-RELATED PROTEIN 2 HOMOLOG A"/>
    <property type="match status" value="1"/>
</dbReference>
<feature type="region of interest" description="Disordered" evidence="10">
    <location>
        <begin position="852"/>
        <end position="876"/>
    </location>
</feature>
<accession>A0A9Q0I8I5</accession>
<evidence type="ECO:0000256" key="6">
    <source>
        <dbReference type="ARBA" id="ARBA00023055"/>
    </source>
</evidence>
<evidence type="ECO:0000256" key="2">
    <source>
        <dbReference type="ARBA" id="ARBA00004623"/>
    </source>
</evidence>
<reference evidence="11" key="1">
    <citation type="submission" date="2022-07" db="EMBL/GenBank/DDBJ databases">
        <title>Chromosome-level genome of Muraenolepis orangiensis.</title>
        <authorList>
            <person name="Kim J."/>
        </authorList>
    </citation>
    <scope>NUCLEOTIDE SEQUENCE</scope>
    <source>
        <strain evidence="11">KU_S4_2022</strain>
        <tissue evidence="11">Muscle</tissue>
    </source>
</reference>
<sequence>MSRWLFPWSGSIKKRACRYLLQHYLGHFLQERLSLDQLGLDLYNGSGVIKEINLDVWAVNELLESLGAPLEIVDGFVSSIAVTIPWQALVTDHCTLEVTGLQITCRPKYRTSGSWDSQGWSSSMTSSMQLAQECLKDPPEASEEPPAPLEGLEMFAQTIETVTFVDTIIRIEHQPLDLETGVALEMHIKRLEYCDEAVREPAGQNAVPVDIHQPPAFLHKILQLSAVQLFYESTGTHQDPPATDRQGSAAQPVLIGSCSGFIETMVKIKQSDMLPGPKLELDGKVGSLHLLLSPDQIIHLTDLMSALCIDTEPESKGSGVHSQPLDPEDLRLIEEDLGKQLDSSPREWDDDFDMEPYLYGMENGEMFYSMGPGGAMSISATSARSGSEMSDSDMESSTHSLNSLSQPAQGIYPRRYPVAGSVSSLSQASTRPRGCSHSGPSEPLKPDALLRLSLGGLTLTLLQEDPPPGPDGAPSLAQVFFRELAFFKDGMFSERDFHHLRKSFAKACPHSNIRLTGAAVQVACETRSGGRHSRSVTSDLSFSRLELLECLWGDAGPQYCQLLQFQKAGLFTLGAAARPCAQLHYGLTEKQQRKGRQRVILSSELYSSFSLASPHAVLRLRFPVPDLRPPPARRPPTQKAVREETLVLELSELELRHREAPDLQGEQRTHMPGQPRSEAPCLTQLLEASFTDLQGSYEGWEGGSFPCLRVKKNGDSLPRISVRVSGGDALGSGPGSGLGSLARDLATMSFESPCEMSDKTSSPFSSNRTMFETEEMVIPADPEEMRQFQADCVAQCQCAMDISLPLAYILLPTKQAFQSIYNRINNDLLMWEPPPPPPPMCKSAFRLDSDSDEEEPQFYAADESADGRASEPGPNHNLSLLSLTVVIGKGRLQAMTDKKDHNHGELVLDLEGGKIFSVAQHQNNPNLNFLCVESKRVDLYHRPVVKDTPVPERLEMPNFTAPKHLDPTIYQTEVGVSSVSGRESGLQMLSTAIKITLDPKRNVKEFLVAVRLQGATMRHYVAQSGHSWHEQLVEFLDVIDDPILGYTAPAVITVLHTQLATCAVDYRPLYLPLRVIFTAESFSLSSNIIVDTATFHLRWDTLHTSHHTLLPSTSGGTPSTPRTTHCCLPPQVGHPPHLAPHTATFHLRWDTIHTSHHTLLPSTSGGTPSTPRTTHCYLPPQVGHPPHMAPHTATFHLRWDTLHTSHHTLLPSTSGGTPSTPRTTHCYLPPQVGHPPHLAPHTATFHLRWDTLHTSHHTLLPSTSGGTPSTHGTTHCYLPPQVGHPPHLAPHTATFHLRWDTLHTSHHTLLPSTSGGTPSTPRTTHCYLPPQVGHPPHMAPHTATFHLRWDTIHTSHHTLLPSTSGGTPSTPRTTHCYLPPQVGHPPHMAPHTATFHLRWDTLHTSHHTLLPSTSGGTPSTPRTTHCYLPPQVGHPPHLAPHTATFHLRWDTLHTSHHTLLPSTSGGTPSTPRTTHCYLPPQVGHHPHLAPHTATFHLRWDTLHTSHHTLLPSTSGGTPSTPRTTHCYLPPQVGHPPHLAPHTATFHLRWDTIHTSHHTLLPSTSGGTPSTPRTTHCYLPPQVGHPPHLAPHTATFHLRWDTSTCTTLLPSTSGGTPSTPRTTHCYLPPQVGHPPHLAPHTATFHLRWDTLHTSHHTLLPSTSGGTPSTPRTTHCYLPPQVGHPPHLAPHTATFHLRWDTLHTSHHTLLPSTSGGTPSTPRTTHCYLPPQVGHPPHLAPHTATFHLRWDTIHTSHHTLLPSTSGGTPSTPRTTHCYLPPQVGHPPHLAPHTATFHLRWDTLHTSHHTLLPSTSGGTPSTPRTTHCYLPPQVGHPPHLAPHTATFHLRWDTLHTSHHTLLPSTSGGTPSTPRTTHCYLPPQVGHPPHLAPHTATFHLRWDTLHTSHHTLLPSTSGGTPSTPRTTHCYLPPQVGHPPHLAPHTATFHLRWDTLHTSHHTLLPSTSGGTPSTPRTTHCYLPPQVGHPPHLAPHTATFHLRWDTLHTSHHTLLPSTSGGTPSTPRTTHCYLPPQVGHPPHLAPHTATFHLRWDTLHTSHHTLLPSTSGGTPSTPRTTHCYLPPQVGHHPHLAPHTATFHLRWDTIHTSHHTLLPSTSGGTPSTPRTTHCYLPPQVGHHPHIAPHTATFHLRWDTIHTSHHTLLPSTSGGTPSTPRTTHCYLPPQVGHPPHIAPHTATFHLRWDTIHTSHHTLLPSTSGGTPSTPRTTHCYLPPQVGHPPHLAPHTATFHLRWDTLHTSHHTLLPSTSGGTPSTPRTTHCYLPPQVGHPPHLAPHTATFHLRWDTLHTWHHTLLPSTSGGTPSTPRTTHCYLPPQVGHPPHLAPHTATFHLRWDTLHTWHHTLLPSTSGGTPSTPRTTHCYLPPQVGHPPHLAPHTATFHLRWDTLHTSHHTLLPSTSGGTPSTHGTTHCYLPPQVGHPPHLAPHTATFHLRWDTLHTSHHTLLPSTSGGTPSTPRTTHCYLPPQVGHPPHMAPHTATFHLRWDTLHTWHHTLLPSTSGGTPSTHGTTHCYLPPQVGHPPHMAPHTATFHLRWDTLHTSHHTLLPSTSGGTPSTHGTTHCYLPPQVGHPPHIAPHTATFHLRWDTLHTSHHTLLPSTSGGTPSTPRTTHCYLPPQVGHPPHLAPHTATFHLRWDTLHTSHHTLLPSTSGGTPSTHGTTHCYLPPQVGRPPHLAPHTATFHLRWDTLHTWHHTLLPSTSGGTPSTPRTTHCYLPPQVGHPPHLAPHTATFHLRWDTLHTSHHTLLPSTSGGTPSTPRTTHCYLPPQVGHPPHLAPHTATFHLRFILDDSALYLSDKCESDTVDLRRDYVCVLDIDLLELAITTWKGSNAGKLTQPLFELRCSNNVVHVHTCVDSCAALVNLLQYLVSQGDLHPPPRHTSPTEIAGQKLPTAEINQYDLADALIDTERSQREEGPESGSPTVPRADPVSVYLFPGELDGLVTATEARADVLSQEGSDGSNDDFCILEAPGMGIPPRDGEPVVTLLAPGPIRVKEGHFSRPRGSADLLRAPGRFPVPQSRVVLREVSVVWHLYGGKDFGGRPLSIHAVHANRGRSVPVGVRGSPSRSAGSSSRPQNSWRWAGGSGRQHALLMEIQLSKVSFQHETYAVMAAGQEGEGPGVALGPVGEQPLSRQVFIVQELEVRDRLASSQLNKFLYLYTSESMPRRAHSNMLTVKALQVCPESGLGGPECCLRVSLLPLRLNVDQDALFFLKDFFSNLASLVNPYLPVDPAAEVKADSAQRSSEEAESGAGLGPDLAASVETTYSEQSSSSAGSTSSSDQPIYFREFRFTSEVPIWLDYHGKHVVIEQGTFAGILIGLAQLNCSELKLKRLCCRHGLLGVDKVIQYAVSEWLTDIRKNQLPGILGGVGPMHSIVQLFHGVRDLFWMPIEQYRKDGRIIRGLQRGAASFGTSTASAALELSNRLVQAIQATAETVYDILSPTPPLSRYTVTEGRAPAGRPRRAQQPADLREGVAKAYDTVREGVMDTAQTLCDVASRGHEQKGLPGAVGGVLRQIPPTVVRPLIVASEATSNLLGGMRNQIKPDARKEDFLKWRTEDGQD</sequence>
<dbReference type="PANTHER" id="PTHR13190">
    <property type="entry name" value="AUTOPHAGY-RELATED 2, ISOFORM A"/>
    <property type="match status" value="1"/>
</dbReference>
<feature type="compositionally biased region" description="Low complexity" evidence="10">
    <location>
        <begin position="3069"/>
        <end position="3085"/>
    </location>
</feature>
<keyword evidence="4" id="KW-0813">Transport</keyword>
<evidence type="ECO:0000256" key="3">
    <source>
        <dbReference type="ARBA" id="ARBA00009714"/>
    </source>
</evidence>
<dbReference type="GO" id="GO:0034045">
    <property type="term" value="C:phagophore assembly site membrane"/>
    <property type="evidence" value="ECO:0007669"/>
    <property type="project" value="UniProtKB-SubCell"/>
</dbReference>
<feature type="region of interest" description="Disordered" evidence="10">
    <location>
        <begin position="422"/>
        <end position="442"/>
    </location>
</feature>
<feature type="compositionally biased region" description="Polar residues" evidence="10">
    <location>
        <begin position="398"/>
        <end position="407"/>
    </location>
</feature>
<dbReference type="GO" id="GO:0043495">
    <property type="term" value="F:protein-membrane adaptor activity"/>
    <property type="evidence" value="ECO:0007669"/>
    <property type="project" value="TreeGrafter"/>
</dbReference>
<comment type="catalytic activity">
    <reaction evidence="8">
        <text>a 1,2-diacyl-sn-glycero-3-phospho-L-serine(in) = a 1,2-diacyl-sn-glycero-3-phospho-L-serine(out)</text>
        <dbReference type="Rhea" id="RHEA:38663"/>
        <dbReference type="ChEBI" id="CHEBI:57262"/>
    </reaction>
</comment>
<dbReference type="GO" id="GO:0061709">
    <property type="term" value="P:reticulophagy"/>
    <property type="evidence" value="ECO:0007669"/>
    <property type="project" value="TreeGrafter"/>
</dbReference>
<evidence type="ECO:0000256" key="8">
    <source>
        <dbReference type="ARBA" id="ARBA00024479"/>
    </source>
</evidence>
<name>A0A9Q0I8I5_9TELE</name>